<feature type="compositionally biased region" description="Basic and acidic residues" evidence="1">
    <location>
        <begin position="32"/>
        <end position="73"/>
    </location>
</feature>
<dbReference type="InterPro" id="IPR036869">
    <property type="entry name" value="J_dom_sf"/>
</dbReference>
<comment type="caution">
    <text evidence="3">The sequence shown here is derived from an EMBL/GenBank/DDBJ whole genome shotgun (WGS) entry which is preliminary data.</text>
</comment>
<accession>A0A9W7L6A8</accession>
<evidence type="ECO:0000259" key="2">
    <source>
        <dbReference type="PROSITE" id="PS50076"/>
    </source>
</evidence>
<dbReference type="SUPFAM" id="SSF46565">
    <property type="entry name" value="Chaperone J-domain"/>
    <property type="match status" value="1"/>
</dbReference>
<dbReference type="Proteomes" id="UP001165065">
    <property type="component" value="Unassembled WGS sequence"/>
</dbReference>
<dbReference type="PRINTS" id="PR00625">
    <property type="entry name" value="JDOMAIN"/>
</dbReference>
<proteinExistence type="predicted"/>
<dbReference type="GO" id="GO:0042026">
    <property type="term" value="P:protein refolding"/>
    <property type="evidence" value="ECO:0007669"/>
    <property type="project" value="TreeGrafter"/>
</dbReference>
<evidence type="ECO:0000313" key="3">
    <source>
        <dbReference type="EMBL" id="GMI33168.1"/>
    </source>
</evidence>
<feature type="compositionally biased region" description="Basic and acidic residues" evidence="1">
    <location>
        <begin position="164"/>
        <end position="176"/>
    </location>
</feature>
<dbReference type="CDD" id="cd06257">
    <property type="entry name" value="DnaJ"/>
    <property type="match status" value="1"/>
</dbReference>
<dbReference type="PROSITE" id="PS50076">
    <property type="entry name" value="DNAJ_2"/>
    <property type="match status" value="1"/>
</dbReference>
<feature type="compositionally biased region" description="Polar residues" evidence="1">
    <location>
        <begin position="10"/>
        <end position="23"/>
    </location>
</feature>
<dbReference type="EMBL" id="BRYA01000027">
    <property type="protein sequence ID" value="GMI33168.1"/>
    <property type="molecule type" value="Genomic_DNA"/>
</dbReference>
<feature type="region of interest" description="Disordered" evidence="1">
    <location>
        <begin position="1"/>
        <end position="88"/>
    </location>
</feature>
<dbReference type="GO" id="GO:0051082">
    <property type="term" value="F:unfolded protein binding"/>
    <property type="evidence" value="ECO:0007669"/>
    <property type="project" value="TreeGrafter"/>
</dbReference>
<gene>
    <name evidence="3" type="ORF">TrCOL_g2591</name>
</gene>
<dbReference type="Gene3D" id="1.10.287.110">
    <property type="entry name" value="DnaJ domain"/>
    <property type="match status" value="1"/>
</dbReference>
<evidence type="ECO:0000313" key="4">
    <source>
        <dbReference type="Proteomes" id="UP001165065"/>
    </source>
</evidence>
<dbReference type="OrthoDB" id="10250354at2759"/>
<reference evidence="4" key="1">
    <citation type="journal article" date="2023" name="Commun. Biol.">
        <title>Genome analysis of Parmales, the sister group of diatoms, reveals the evolutionary specialization of diatoms from phago-mixotrophs to photoautotrophs.</title>
        <authorList>
            <person name="Ban H."/>
            <person name="Sato S."/>
            <person name="Yoshikawa S."/>
            <person name="Yamada K."/>
            <person name="Nakamura Y."/>
            <person name="Ichinomiya M."/>
            <person name="Sato N."/>
            <person name="Blanc-Mathieu R."/>
            <person name="Endo H."/>
            <person name="Kuwata A."/>
            <person name="Ogata H."/>
        </authorList>
    </citation>
    <scope>NUCLEOTIDE SEQUENCE [LARGE SCALE GENOMIC DNA]</scope>
</reference>
<dbReference type="AlphaFoldDB" id="A0A9W7L6A8"/>
<dbReference type="InterPro" id="IPR001623">
    <property type="entry name" value="DnaJ_domain"/>
</dbReference>
<feature type="region of interest" description="Disordered" evidence="1">
    <location>
        <begin position="164"/>
        <end position="189"/>
    </location>
</feature>
<dbReference type="SMART" id="SM00271">
    <property type="entry name" value="DnaJ"/>
    <property type="match status" value="1"/>
</dbReference>
<dbReference type="GO" id="GO:0005737">
    <property type="term" value="C:cytoplasm"/>
    <property type="evidence" value="ECO:0007669"/>
    <property type="project" value="TreeGrafter"/>
</dbReference>
<dbReference type="PROSITE" id="PS00636">
    <property type="entry name" value="DNAJ_1"/>
    <property type="match status" value="1"/>
</dbReference>
<protein>
    <recommendedName>
        <fullName evidence="2">J domain-containing protein</fullName>
    </recommendedName>
</protein>
<dbReference type="InterPro" id="IPR018253">
    <property type="entry name" value="DnaJ_domain_CS"/>
</dbReference>
<dbReference type="PANTHER" id="PTHR43096:SF58">
    <property type="entry name" value="CHAPERONE DNAJ-DOMAIN SUPERFAMILY PROTEIN"/>
    <property type="match status" value="1"/>
</dbReference>
<organism evidence="3 4">
    <name type="scientific">Triparma columacea</name>
    <dbReference type="NCBI Taxonomy" id="722753"/>
    <lineage>
        <taxon>Eukaryota</taxon>
        <taxon>Sar</taxon>
        <taxon>Stramenopiles</taxon>
        <taxon>Ochrophyta</taxon>
        <taxon>Bolidophyceae</taxon>
        <taxon>Parmales</taxon>
        <taxon>Triparmaceae</taxon>
        <taxon>Triparma</taxon>
    </lineage>
</organism>
<feature type="domain" description="J" evidence="2">
    <location>
        <begin position="101"/>
        <end position="176"/>
    </location>
</feature>
<name>A0A9W7L6A8_9STRA</name>
<dbReference type="PANTHER" id="PTHR43096">
    <property type="entry name" value="DNAJ HOMOLOG 1, MITOCHONDRIAL-RELATED"/>
    <property type="match status" value="1"/>
</dbReference>
<dbReference type="Pfam" id="PF00226">
    <property type="entry name" value="DnaJ"/>
    <property type="match status" value="1"/>
</dbReference>
<keyword evidence="4" id="KW-1185">Reference proteome</keyword>
<sequence length="228" mass="26722">MRKMSEDKSILNTMENKTTNTLEDTLESARIAAERSRSSREREEKERQMEELERQREETRARRDRQWEADLQKMNKAQRSQAKKKRLQDAKVVNLVLSSPDHYKTLRLSRPLWNPWSSFPKSASPKQVKKAYRDLARKVHPDKNKDGRAEEAFDKIQEAYETLSDKGKKREYDRKEERKRKARKEERKEIAVEGAGKVWGGISTFTRILSRLLGPASTSFFILGALIV</sequence>
<evidence type="ECO:0000256" key="1">
    <source>
        <dbReference type="SAM" id="MobiDB-lite"/>
    </source>
</evidence>